<reference evidence="2 3" key="1">
    <citation type="submission" date="2019-12" db="EMBL/GenBank/DDBJ databases">
        <authorList>
            <person name="Scholz U."/>
            <person name="Mascher M."/>
            <person name="Fiebig A."/>
        </authorList>
    </citation>
    <scope>NUCLEOTIDE SEQUENCE</scope>
</reference>
<dbReference type="AlphaFoldDB" id="A0A7I8I8W4"/>
<evidence type="ECO:0000313" key="3">
    <source>
        <dbReference type="Proteomes" id="UP001189122"/>
    </source>
</evidence>
<sequence>MAATVARGLTSSPQRTIISSYHHHSRQTEVQVGTARRTRVDHPRRQSTLGQTQESRRQRQRLRSVRTMAAATPAMPMGTWRATEMAEEQVIGRVMLCVRR</sequence>
<organism evidence="2">
    <name type="scientific">Spirodela intermedia</name>
    <name type="common">Intermediate duckweed</name>
    <dbReference type="NCBI Taxonomy" id="51605"/>
    <lineage>
        <taxon>Eukaryota</taxon>
        <taxon>Viridiplantae</taxon>
        <taxon>Streptophyta</taxon>
        <taxon>Embryophyta</taxon>
        <taxon>Tracheophyta</taxon>
        <taxon>Spermatophyta</taxon>
        <taxon>Magnoliopsida</taxon>
        <taxon>Liliopsida</taxon>
        <taxon>Araceae</taxon>
        <taxon>Lemnoideae</taxon>
        <taxon>Spirodela</taxon>
    </lineage>
</organism>
<proteinExistence type="predicted"/>
<evidence type="ECO:0000256" key="1">
    <source>
        <dbReference type="SAM" id="MobiDB-lite"/>
    </source>
</evidence>
<dbReference type="EMBL" id="LR743588">
    <property type="protein sequence ID" value="CAA2613687.1"/>
    <property type="molecule type" value="Genomic_DNA"/>
</dbReference>
<protein>
    <submittedName>
        <fullName evidence="2">Uncharacterized protein</fullName>
    </submittedName>
</protein>
<accession>A0A7I8I8W4</accession>
<gene>
    <name evidence="2" type="ORF">SI7747_01000092</name>
</gene>
<name>A0A7I8I8W4_SPIIN</name>
<feature type="region of interest" description="Disordered" evidence="1">
    <location>
        <begin position="1"/>
        <end position="65"/>
    </location>
</feature>
<keyword evidence="3" id="KW-1185">Reference proteome</keyword>
<dbReference type="EMBL" id="CACRZD030000001">
    <property type="protein sequence ID" value="CAA6653502.1"/>
    <property type="molecule type" value="Genomic_DNA"/>
</dbReference>
<feature type="compositionally biased region" description="Polar residues" evidence="1">
    <location>
        <begin position="9"/>
        <end position="19"/>
    </location>
</feature>
<evidence type="ECO:0000313" key="2">
    <source>
        <dbReference type="EMBL" id="CAA2613687.1"/>
    </source>
</evidence>
<dbReference type="Proteomes" id="UP001189122">
    <property type="component" value="Unassembled WGS sequence"/>
</dbReference>